<organism evidence="1 2">
    <name type="scientific">Rhizopus oryzae</name>
    <name type="common">Mucormycosis agent</name>
    <name type="synonym">Rhizopus arrhizus var. delemar</name>
    <dbReference type="NCBI Taxonomy" id="64495"/>
    <lineage>
        <taxon>Eukaryota</taxon>
        <taxon>Fungi</taxon>
        <taxon>Fungi incertae sedis</taxon>
        <taxon>Mucoromycota</taxon>
        <taxon>Mucoromycotina</taxon>
        <taxon>Mucoromycetes</taxon>
        <taxon>Mucorales</taxon>
        <taxon>Mucorineae</taxon>
        <taxon>Rhizopodaceae</taxon>
        <taxon>Rhizopus</taxon>
    </lineage>
</organism>
<protein>
    <submittedName>
        <fullName evidence="1">Uncharacterized protein</fullName>
    </submittedName>
</protein>
<comment type="caution">
    <text evidence="1">The sequence shown here is derived from an EMBL/GenBank/DDBJ whole genome shotgun (WGS) entry which is preliminary data.</text>
</comment>
<name>A0A9P6YF51_RHIOR</name>
<evidence type="ECO:0000313" key="1">
    <source>
        <dbReference type="EMBL" id="KAG1546797.1"/>
    </source>
</evidence>
<dbReference type="EMBL" id="JAANIT010000530">
    <property type="protein sequence ID" value="KAG1546797.1"/>
    <property type="molecule type" value="Genomic_DNA"/>
</dbReference>
<proteinExistence type="predicted"/>
<dbReference type="OrthoDB" id="2242749at2759"/>
<reference evidence="1" key="1">
    <citation type="journal article" date="2020" name="Microb. Genom.">
        <title>Genetic diversity of clinical and environmental Mucorales isolates obtained from an investigation of mucormycosis cases among solid organ transplant recipients.</title>
        <authorList>
            <person name="Nguyen M.H."/>
            <person name="Kaul D."/>
            <person name="Muto C."/>
            <person name="Cheng S.J."/>
            <person name="Richter R.A."/>
            <person name="Bruno V.M."/>
            <person name="Liu G."/>
            <person name="Beyhan S."/>
            <person name="Sundermann A.J."/>
            <person name="Mounaud S."/>
            <person name="Pasculle A.W."/>
            <person name="Nierman W.C."/>
            <person name="Driscoll E."/>
            <person name="Cumbie R."/>
            <person name="Clancy C.J."/>
            <person name="Dupont C.L."/>
        </authorList>
    </citation>
    <scope>NUCLEOTIDE SEQUENCE</scope>
    <source>
        <strain evidence="1">GL16</strain>
    </source>
</reference>
<dbReference type="AlphaFoldDB" id="A0A9P6YF51"/>
<accession>A0A9P6YF51</accession>
<dbReference type="Proteomes" id="UP000717996">
    <property type="component" value="Unassembled WGS sequence"/>
</dbReference>
<sequence length="87" mass="9981">MIKEQFGQEKHQEIIQYASLPDVELTECAQKLITALCLPKLATISFRRTLYQVGFKETFNLVLDQDAGFIETTVCHFLDLMDTPKTL</sequence>
<gene>
    <name evidence="1" type="ORF">G6F51_004658</name>
</gene>
<evidence type="ECO:0000313" key="2">
    <source>
        <dbReference type="Proteomes" id="UP000717996"/>
    </source>
</evidence>